<dbReference type="PROSITE" id="PS50977">
    <property type="entry name" value="HTH_TETR_2"/>
    <property type="match status" value="1"/>
</dbReference>
<dbReference type="RefSeq" id="WP_210579159.1">
    <property type="nucleotide sequence ID" value="NZ_LK995477.1"/>
</dbReference>
<dbReference type="InterPro" id="IPR001647">
    <property type="entry name" value="HTH_TetR"/>
</dbReference>
<name>A0A1L7RKW3_9ACTO</name>
<dbReference type="EMBL" id="LK995477">
    <property type="protein sequence ID" value="CED92750.1"/>
    <property type="molecule type" value="Genomic_DNA"/>
</dbReference>
<dbReference type="InterPro" id="IPR009057">
    <property type="entry name" value="Homeodomain-like_sf"/>
</dbReference>
<feature type="domain" description="HTH tetR-type" evidence="3">
    <location>
        <begin position="14"/>
        <end position="74"/>
    </location>
</feature>
<protein>
    <submittedName>
        <fullName evidence="4">Transcriptional regulator, tetR</fullName>
    </submittedName>
</protein>
<accession>A0A1L7RKW3</accession>
<dbReference type="GO" id="GO:0003700">
    <property type="term" value="F:DNA-binding transcription factor activity"/>
    <property type="evidence" value="ECO:0007669"/>
    <property type="project" value="TreeGrafter"/>
</dbReference>
<dbReference type="GO" id="GO:0000976">
    <property type="term" value="F:transcription cis-regulatory region binding"/>
    <property type="evidence" value="ECO:0007669"/>
    <property type="project" value="TreeGrafter"/>
</dbReference>
<dbReference type="AlphaFoldDB" id="A0A1L7RKW3"/>
<proteinExistence type="predicted"/>
<evidence type="ECO:0000256" key="2">
    <source>
        <dbReference type="PROSITE-ProRule" id="PRU00335"/>
    </source>
</evidence>
<dbReference type="Gene3D" id="1.10.357.10">
    <property type="entry name" value="Tetracycline Repressor, domain 2"/>
    <property type="match status" value="1"/>
</dbReference>
<dbReference type="PANTHER" id="PTHR30055">
    <property type="entry name" value="HTH-TYPE TRANSCRIPTIONAL REGULATOR RUTR"/>
    <property type="match status" value="1"/>
</dbReference>
<reference evidence="4" key="1">
    <citation type="submission" date="2014-07" db="EMBL/GenBank/DDBJ databases">
        <authorList>
            <person name="Zhang J.E."/>
            <person name="Yang H."/>
            <person name="Guo J."/>
            <person name="Deng Z."/>
            <person name="Luo H."/>
            <person name="Luo M."/>
            <person name="Zhao B."/>
        </authorList>
    </citation>
    <scope>NUCLEOTIDE SEQUENCE</scope>
    <source>
        <strain evidence="4">AM4</strain>
    </source>
</reference>
<evidence type="ECO:0000313" key="4">
    <source>
        <dbReference type="EMBL" id="CED92750.1"/>
    </source>
</evidence>
<keyword evidence="1 2" id="KW-0238">DNA-binding</keyword>
<sequence>MADYQRAYSAEHKAERLEEIKAATDRLFAAQGFHGVTLASIAKELGWSRGNLYRYAHTKEEIFLDLYRDRSAAYVRAIARAFPAPAVTAEPLPVAEFARRWAEVTDRHHDYLRYQTLLTSVIETNVPLDVLTAFKRDLETDVQGAIAVVQRQVPGLGVEAASTAYRALVYHAAALHGHLHGAPTQMQAMQAAGMPLPEGGFCGELADFVEIYLTGLTRSLPR</sequence>
<evidence type="ECO:0000256" key="1">
    <source>
        <dbReference type="ARBA" id="ARBA00023125"/>
    </source>
</evidence>
<dbReference type="Pfam" id="PF00440">
    <property type="entry name" value="TetR_N"/>
    <property type="match status" value="1"/>
</dbReference>
<dbReference type="SUPFAM" id="SSF46689">
    <property type="entry name" value="Homeodomain-like"/>
    <property type="match status" value="1"/>
</dbReference>
<dbReference type="Pfam" id="PF17929">
    <property type="entry name" value="TetR_C_34"/>
    <property type="match status" value="1"/>
</dbReference>
<gene>
    <name evidence="4" type="ORF">AAM4_0730</name>
</gene>
<organism evidence="4">
    <name type="scientific">Actinomyces succiniciruminis</name>
    <dbReference type="NCBI Taxonomy" id="1522002"/>
    <lineage>
        <taxon>Bacteria</taxon>
        <taxon>Bacillati</taxon>
        <taxon>Actinomycetota</taxon>
        <taxon>Actinomycetes</taxon>
        <taxon>Actinomycetales</taxon>
        <taxon>Actinomycetaceae</taxon>
        <taxon>Actinomyces</taxon>
    </lineage>
</organism>
<dbReference type="InterPro" id="IPR041483">
    <property type="entry name" value="TetR_C_34"/>
</dbReference>
<evidence type="ECO:0000259" key="3">
    <source>
        <dbReference type="PROSITE" id="PS50977"/>
    </source>
</evidence>
<feature type="DNA-binding region" description="H-T-H motif" evidence="2">
    <location>
        <begin position="37"/>
        <end position="56"/>
    </location>
</feature>
<dbReference type="InterPro" id="IPR050109">
    <property type="entry name" value="HTH-type_TetR-like_transc_reg"/>
</dbReference>
<dbReference type="PANTHER" id="PTHR30055:SF178">
    <property type="entry name" value="POSSIBLE TRANSCRIPTIONAL REGULATORY PROTEIN"/>
    <property type="match status" value="1"/>
</dbReference>